<evidence type="ECO:0000313" key="3">
    <source>
        <dbReference type="Proteomes" id="UP000525652"/>
    </source>
</evidence>
<gene>
    <name evidence="2" type="ORF">H5P30_03450</name>
</gene>
<feature type="transmembrane region" description="Helical" evidence="1">
    <location>
        <begin position="50"/>
        <end position="71"/>
    </location>
</feature>
<proteinExistence type="predicted"/>
<dbReference type="Proteomes" id="UP000525652">
    <property type="component" value="Unassembled WGS sequence"/>
</dbReference>
<dbReference type="EMBL" id="JACHVA010000038">
    <property type="protein sequence ID" value="MBC2600832.1"/>
    <property type="molecule type" value="Genomic_DNA"/>
</dbReference>
<keyword evidence="3" id="KW-1185">Reference proteome</keyword>
<dbReference type="RefSeq" id="WP_185691569.1">
    <property type="nucleotide sequence ID" value="NZ_JACHVA010000038.1"/>
</dbReference>
<accession>A0A7X1E4P5</accession>
<keyword evidence="1" id="KW-0472">Membrane</keyword>
<name>A0A7X1E4P5_9BACT</name>
<feature type="transmembrane region" description="Helical" evidence="1">
    <location>
        <begin position="83"/>
        <end position="103"/>
    </location>
</feature>
<dbReference type="AlphaFoldDB" id="A0A7X1E4P5"/>
<keyword evidence="1" id="KW-1133">Transmembrane helix</keyword>
<keyword evidence="1" id="KW-0812">Transmembrane</keyword>
<organism evidence="2 3">
    <name type="scientific">Puniceicoccus vermicola</name>
    <dbReference type="NCBI Taxonomy" id="388746"/>
    <lineage>
        <taxon>Bacteria</taxon>
        <taxon>Pseudomonadati</taxon>
        <taxon>Verrucomicrobiota</taxon>
        <taxon>Opitutia</taxon>
        <taxon>Puniceicoccales</taxon>
        <taxon>Puniceicoccaceae</taxon>
        <taxon>Puniceicoccus</taxon>
    </lineage>
</organism>
<dbReference type="GO" id="GO:0005886">
    <property type="term" value="C:plasma membrane"/>
    <property type="evidence" value="ECO:0007669"/>
    <property type="project" value="UniProtKB-SubCell"/>
</dbReference>
<evidence type="ECO:0000256" key="1">
    <source>
        <dbReference type="SAM" id="Phobius"/>
    </source>
</evidence>
<evidence type="ECO:0000313" key="2">
    <source>
        <dbReference type="EMBL" id="MBC2600832.1"/>
    </source>
</evidence>
<feature type="transmembrane region" description="Helical" evidence="1">
    <location>
        <begin position="21"/>
        <end position="44"/>
    </location>
</feature>
<comment type="caution">
    <text evidence="2">The sequence shown here is derived from an EMBL/GenBank/DDBJ whole genome shotgun (WGS) entry which is preliminary data.</text>
</comment>
<reference evidence="2 3" key="1">
    <citation type="submission" date="2020-07" db="EMBL/GenBank/DDBJ databases">
        <authorList>
            <person name="Feng X."/>
        </authorList>
    </citation>
    <scope>NUCLEOTIDE SEQUENCE [LARGE SCALE GENOMIC DNA]</scope>
    <source>
        <strain evidence="2 3">JCM14086</strain>
    </source>
</reference>
<protein>
    <submittedName>
        <fullName evidence="2">Cytochrome C oxidase subunit IV family protein</fullName>
    </submittedName>
</protein>
<sequence>MSHPADPSIDQEFLLSEQKKYFTFMNLAFLMTALTGIELVIIFLPFPGSVLIFGSLVFLSLIKFVGVIFWFMHLIYDGKLLTVIFLFGMALAAGTSAALLLIFSEDRIDKSLPFYEDGKIAHEEGASGH</sequence>